<evidence type="ECO:0000256" key="1">
    <source>
        <dbReference type="SAM" id="MobiDB-lite"/>
    </source>
</evidence>
<evidence type="ECO:0000313" key="3">
    <source>
        <dbReference type="Proteomes" id="UP001528912"/>
    </source>
</evidence>
<reference evidence="2 3" key="1">
    <citation type="submission" date="2023-03" db="EMBL/GenBank/DDBJ databases">
        <title>YIM 133296 draft genome.</title>
        <authorList>
            <person name="Xiong L."/>
        </authorList>
    </citation>
    <scope>NUCLEOTIDE SEQUENCE [LARGE SCALE GENOMIC DNA]</scope>
    <source>
        <strain evidence="2 3">YIM 133296</strain>
    </source>
</reference>
<dbReference type="EMBL" id="JAROAV010000043">
    <property type="protein sequence ID" value="MDF8265787.1"/>
    <property type="molecule type" value="Genomic_DNA"/>
</dbReference>
<feature type="region of interest" description="Disordered" evidence="1">
    <location>
        <begin position="52"/>
        <end position="72"/>
    </location>
</feature>
<organism evidence="2 3">
    <name type="scientific">Luteipulveratus flavus</name>
    <dbReference type="NCBI Taxonomy" id="3031728"/>
    <lineage>
        <taxon>Bacteria</taxon>
        <taxon>Bacillati</taxon>
        <taxon>Actinomycetota</taxon>
        <taxon>Actinomycetes</taxon>
        <taxon>Micrococcales</taxon>
        <taxon>Dermacoccaceae</taxon>
        <taxon>Luteipulveratus</taxon>
    </lineage>
</organism>
<protein>
    <submittedName>
        <fullName evidence="2">Uncharacterized protein</fullName>
    </submittedName>
</protein>
<keyword evidence="3" id="KW-1185">Reference proteome</keyword>
<comment type="caution">
    <text evidence="2">The sequence shown here is derived from an EMBL/GenBank/DDBJ whole genome shotgun (WGS) entry which is preliminary data.</text>
</comment>
<accession>A0ABT6CBN7</accession>
<gene>
    <name evidence="2" type="ORF">P4R38_16190</name>
</gene>
<evidence type="ECO:0000313" key="2">
    <source>
        <dbReference type="EMBL" id="MDF8265787.1"/>
    </source>
</evidence>
<sequence length="72" mass="7685">MIVDCRTCPVRGTHCEDCMVTAMLTISPHDLPLDPAEREAVTALVSAGLVSPQEANRAQARKEPWPGLASAV</sequence>
<name>A0ABT6CBN7_9MICO</name>
<dbReference type="Proteomes" id="UP001528912">
    <property type="component" value="Unassembled WGS sequence"/>
</dbReference>
<proteinExistence type="predicted"/>
<dbReference type="RefSeq" id="WP_277193070.1">
    <property type="nucleotide sequence ID" value="NZ_JAROAV010000043.1"/>
</dbReference>